<reference evidence="1" key="1">
    <citation type="submission" date="2023-05" db="EMBL/GenBank/DDBJ databases">
        <title>Nepenthes gracilis genome sequencing.</title>
        <authorList>
            <person name="Fukushima K."/>
        </authorList>
    </citation>
    <scope>NUCLEOTIDE SEQUENCE</scope>
    <source>
        <strain evidence="1">SING2019-196</strain>
    </source>
</reference>
<gene>
    <name evidence="1" type="ORF">Nepgr_024699</name>
</gene>
<accession>A0AAD3T585</accession>
<dbReference type="Proteomes" id="UP001279734">
    <property type="component" value="Unassembled WGS sequence"/>
</dbReference>
<proteinExistence type="predicted"/>
<evidence type="ECO:0000313" key="2">
    <source>
        <dbReference type="Proteomes" id="UP001279734"/>
    </source>
</evidence>
<organism evidence="1 2">
    <name type="scientific">Nepenthes gracilis</name>
    <name type="common">Slender pitcher plant</name>
    <dbReference type="NCBI Taxonomy" id="150966"/>
    <lineage>
        <taxon>Eukaryota</taxon>
        <taxon>Viridiplantae</taxon>
        <taxon>Streptophyta</taxon>
        <taxon>Embryophyta</taxon>
        <taxon>Tracheophyta</taxon>
        <taxon>Spermatophyta</taxon>
        <taxon>Magnoliopsida</taxon>
        <taxon>eudicotyledons</taxon>
        <taxon>Gunneridae</taxon>
        <taxon>Pentapetalae</taxon>
        <taxon>Caryophyllales</taxon>
        <taxon>Nepenthaceae</taxon>
        <taxon>Nepenthes</taxon>
    </lineage>
</organism>
<name>A0AAD3T585_NEPGR</name>
<dbReference type="EMBL" id="BSYO01000025">
    <property type="protein sequence ID" value="GMH22856.1"/>
    <property type="molecule type" value="Genomic_DNA"/>
</dbReference>
<evidence type="ECO:0000313" key="1">
    <source>
        <dbReference type="EMBL" id="GMH22856.1"/>
    </source>
</evidence>
<keyword evidence="2" id="KW-1185">Reference proteome</keyword>
<dbReference type="AlphaFoldDB" id="A0AAD3T585"/>
<sequence>MPDSSPTDCPGGQAATHFDREEVGASCGTLAGIHVSPPTKPHDGRTSWFLDWAPSEFGLSLLLSQPACQKKGQVTLQLKATQQQHRL</sequence>
<comment type="caution">
    <text evidence="1">The sequence shown here is derived from an EMBL/GenBank/DDBJ whole genome shotgun (WGS) entry which is preliminary data.</text>
</comment>
<protein>
    <submittedName>
        <fullName evidence="1">Uncharacterized protein</fullName>
    </submittedName>
</protein>